<keyword evidence="1" id="KW-0472">Membrane</keyword>
<sequence length="55" mass="6124">MRGGLMTGMAAGMLIGATATIMMMPQLDHRTRRRVNKIGRRMTNSILTLMDTMRG</sequence>
<gene>
    <name evidence="2" type="ORF">EDD71_109108</name>
</gene>
<accession>A0A4R7KR64</accession>
<evidence type="ECO:0000313" key="2">
    <source>
        <dbReference type="EMBL" id="TDT61093.1"/>
    </source>
</evidence>
<keyword evidence="1" id="KW-1133">Transmembrane helix</keyword>
<feature type="transmembrane region" description="Helical" evidence="1">
    <location>
        <begin position="6"/>
        <end position="24"/>
    </location>
</feature>
<organism evidence="2 3">
    <name type="scientific">Fonticella tunisiensis</name>
    <dbReference type="NCBI Taxonomy" id="1096341"/>
    <lineage>
        <taxon>Bacteria</taxon>
        <taxon>Bacillati</taxon>
        <taxon>Bacillota</taxon>
        <taxon>Clostridia</taxon>
        <taxon>Eubacteriales</taxon>
        <taxon>Clostridiaceae</taxon>
        <taxon>Fonticella</taxon>
    </lineage>
</organism>
<name>A0A4R7KR64_9CLOT</name>
<evidence type="ECO:0008006" key="4">
    <source>
        <dbReference type="Google" id="ProtNLM"/>
    </source>
</evidence>
<protein>
    <recommendedName>
        <fullName evidence="4">YtxH-like protein</fullName>
    </recommendedName>
</protein>
<dbReference type="AlphaFoldDB" id="A0A4R7KR64"/>
<keyword evidence="1" id="KW-0812">Transmembrane</keyword>
<dbReference type="RefSeq" id="WP_133628056.1">
    <property type="nucleotide sequence ID" value="NZ_SOAZ01000009.1"/>
</dbReference>
<reference evidence="2 3" key="1">
    <citation type="submission" date="2019-03" db="EMBL/GenBank/DDBJ databases">
        <title>Genomic Encyclopedia of Type Strains, Phase IV (KMG-IV): sequencing the most valuable type-strain genomes for metagenomic binning, comparative biology and taxonomic classification.</title>
        <authorList>
            <person name="Goeker M."/>
        </authorList>
    </citation>
    <scope>NUCLEOTIDE SEQUENCE [LARGE SCALE GENOMIC DNA]</scope>
    <source>
        <strain evidence="2 3">DSM 24455</strain>
    </source>
</reference>
<keyword evidence="3" id="KW-1185">Reference proteome</keyword>
<evidence type="ECO:0000256" key="1">
    <source>
        <dbReference type="SAM" id="Phobius"/>
    </source>
</evidence>
<dbReference type="EMBL" id="SOAZ01000009">
    <property type="protein sequence ID" value="TDT61093.1"/>
    <property type="molecule type" value="Genomic_DNA"/>
</dbReference>
<comment type="caution">
    <text evidence="2">The sequence shown here is derived from an EMBL/GenBank/DDBJ whole genome shotgun (WGS) entry which is preliminary data.</text>
</comment>
<evidence type="ECO:0000313" key="3">
    <source>
        <dbReference type="Proteomes" id="UP000295325"/>
    </source>
</evidence>
<dbReference type="Proteomes" id="UP000295325">
    <property type="component" value="Unassembled WGS sequence"/>
</dbReference>
<proteinExistence type="predicted"/>